<evidence type="ECO:0000256" key="1">
    <source>
        <dbReference type="SAM" id="SignalP"/>
    </source>
</evidence>
<evidence type="ECO:0000313" key="2">
    <source>
        <dbReference type="EMBL" id="SFT86089.1"/>
    </source>
</evidence>
<dbReference type="Gene3D" id="1.25.40.20">
    <property type="entry name" value="Ankyrin repeat-containing domain"/>
    <property type="match status" value="1"/>
</dbReference>
<name>A0A1I7BFW7_9FLAO</name>
<dbReference type="OrthoDB" id="1358486at2"/>
<keyword evidence="1" id="KW-0732">Signal</keyword>
<organism evidence="2 3">
    <name type="scientific">Lishizhenia tianjinensis</name>
    <dbReference type="NCBI Taxonomy" id="477690"/>
    <lineage>
        <taxon>Bacteria</taxon>
        <taxon>Pseudomonadati</taxon>
        <taxon>Bacteroidota</taxon>
        <taxon>Flavobacteriia</taxon>
        <taxon>Flavobacteriales</taxon>
        <taxon>Crocinitomicaceae</taxon>
        <taxon>Lishizhenia</taxon>
    </lineage>
</organism>
<keyword evidence="3" id="KW-1185">Reference proteome</keyword>
<dbReference type="EMBL" id="FPAS01000005">
    <property type="protein sequence ID" value="SFT86089.1"/>
    <property type="molecule type" value="Genomic_DNA"/>
</dbReference>
<feature type="signal peptide" evidence="1">
    <location>
        <begin position="1"/>
        <end position="23"/>
    </location>
</feature>
<dbReference type="AlphaFoldDB" id="A0A1I7BFW7"/>
<accession>A0A1I7BFW7</accession>
<dbReference type="Proteomes" id="UP000236454">
    <property type="component" value="Unassembled WGS sequence"/>
</dbReference>
<evidence type="ECO:0008006" key="4">
    <source>
        <dbReference type="Google" id="ProtNLM"/>
    </source>
</evidence>
<proteinExistence type="predicted"/>
<dbReference type="STRING" id="477690.SAMN05216474_2801"/>
<evidence type="ECO:0000313" key="3">
    <source>
        <dbReference type="Proteomes" id="UP000236454"/>
    </source>
</evidence>
<gene>
    <name evidence="2" type="ORF">SAMN05216474_2801</name>
</gene>
<dbReference type="PROSITE" id="PS51257">
    <property type="entry name" value="PROKAR_LIPOPROTEIN"/>
    <property type="match status" value="1"/>
</dbReference>
<dbReference type="InterPro" id="IPR036770">
    <property type="entry name" value="Ankyrin_rpt-contain_sf"/>
</dbReference>
<feature type="chain" id="PRO_5014686545" description="Ankyrin repeat-containing protein" evidence="1">
    <location>
        <begin position="24"/>
        <end position="215"/>
    </location>
</feature>
<protein>
    <recommendedName>
        <fullName evidence="4">Ankyrin repeat-containing protein</fullName>
    </recommendedName>
</protein>
<sequence>MKIPILFLFVAMLCSCVTLSSKQAGLDCDLFEIVQSSTYDKSTSSVEKFEKCVQNGVPIDVIDSTRGLLLNRCIENLDVRFTKLLLEKGANPNQIDSLHIQKDKFIPKNVLYIPLAYAVLFGSEKFKLLIDKGASLESDFIFEHVLYSTCINSDYEIFKFLIEKYGVRCCKSKILGAFLNDSSVLNHLRNHNIGPSMMTKEQKEEIISSLKQLCK</sequence>
<dbReference type="SUPFAM" id="SSF48403">
    <property type="entry name" value="Ankyrin repeat"/>
    <property type="match status" value="1"/>
</dbReference>
<reference evidence="2 3" key="1">
    <citation type="submission" date="2016-10" db="EMBL/GenBank/DDBJ databases">
        <authorList>
            <person name="de Groot N.N."/>
        </authorList>
    </citation>
    <scope>NUCLEOTIDE SEQUENCE [LARGE SCALE GENOMIC DNA]</scope>
    <source>
        <strain evidence="2 3">CGMCC 1.7005</strain>
    </source>
</reference>
<dbReference type="RefSeq" id="WP_139230400.1">
    <property type="nucleotide sequence ID" value="NZ_FPAS01000005.1"/>
</dbReference>